<dbReference type="SUPFAM" id="SSF56112">
    <property type="entry name" value="Protein kinase-like (PK-like)"/>
    <property type="match status" value="1"/>
</dbReference>
<feature type="domain" description="Protein kinase" evidence="1">
    <location>
        <begin position="58"/>
        <end position="335"/>
    </location>
</feature>
<dbReference type="Proteomes" id="UP001367508">
    <property type="component" value="Unassembled WGS sequence"/>
</dbReference>
<dbReference type="EMBL" id="JAYMYQ010000004">
    <property type="protein sequence ID" value="KAK7340674.1"/>
    <property type="molecule type" value="Genomic_DNA"/>
</dbReference>
<dbReference type="InterPro" id="IPR011009">
    <property type="entry name" value="Kinase-like_dom_sf"/>
</dbReference>
<comment type="caution">
    <text evidence="2">The sequence shown here is derived from an EMBL/GenBank/DDBJ whole genome shotgun (WGS) entry which is preliminary data.</text>
</comment>
<dbReference type="PROSITE" id="PS50011">
    <property type="entry name" value="PROTEIN_KINASE_DOM"/>
    <property type="match status" value="1"/>
</dbReference>
<organism evidence="2 3">
    <name type="scientific">Canavalia gladiata</name>
    <name type="common">Sword bean</name>
    <name type="synonym">Dolichos gladiatus</name>
    <dbReference type="NCBI Taxonomy" id="3824"/>
    <lineage>
        <taxon>Eukaryota</taxon>
        <taxon>Viridiplantae</taxon>
        <taxon>Streptophyta</taxon>
        <taxon>Embryophyta</taxon>
        <taxon>Tracheophyta</taxon>
        <taxon>Spermatophyta</taxon>
        <taxon>Magnoliopsida</taxon>
        <taxon>eudicotyledons</taxon>
        <taxon>Gunneridae</taxon>
        <taxon>Pentapetalae</taxon>
        <taxon>rosids</taxon>
        <taxon>fabids</taxon>
        <taxon>Fabales</taxon>
        <taxon>Fabaceae</taxon>
        <taxon>Papilionoideae</taxon>
        <taxon>50 kb inversion clade</taxon>
        <taxon>NPAAA clade</taxon>
        <taxon>indigoferoid/millettioid clade</taxon>
        <taxon>Phaseoleae</taxon>
        <taxon>Canavalia</taxon>
    </lineage>
</organism>
<dbReference type="Pfam" id="PF07714">
    <property type="entry name" value="PK_Tyr_Ser-Thr"/>
    <property type="match status" value="1"/>
</dbReference>
<dbReference type="Gene3D" id="3.30.200.20">
    <property type="entry name" value="Phosphorylase Kinase, domain 1"/>
    <property type="match status" value="1"/>
</dbReference>
<dbReference type="GO" id="GO:0005524">
    <property type="term" value="F:ATP binding"/>
    <property type="evidence" value="ECO:0007669"/>
    <property type="project" value="InterPro"/>
</dbReference>
<dbReference type="Gene3D" id="1.10.510.10">
    <property type="entry name" value="Transferase(Phosphotransferase) domain 1"/>
    <property type="match status" value="1"/>
</dbReference>
<gene>
    <name evidence="2" type="ORF">VNO77_21384</name>
</gene>
<dbReference type="GO" id="GO:0009506">
    <property type="term" value="C:plasmodesma"/>
    <property type="evidence" value="ECO:0007669"/>
    <property type="project" value="TreeGrafter"/>
</dbReference>
<dbReference type="InterPro" id="IPR001245">
    <property type="entry name" value="Ser-Thr/Tyr_kinase_cat_dom"/>
</dbReference>
<sequence length="350" mass="40044">MPQTCSTIAKMRLISRLPCFSTSEQGETHCSRQYPSNILEELCHQFSLAEIRSVLMNIKESWMIGEDSLGVVYKGYLNRSATAVAIKRFRKGSVSGLSEAQLKNEVLFLCQLHHPNIMPLIGFSIERDHELILVHDYMSNGSLYDLLFNRTNHKVDPLPWKRRLQICIGVARGLHYLHSGGKHSIIHNYFKTHYIFLNQNWEPKISGLFLSKRGPIDVARSSLTVRNHDNFAYCDPEYMASGILTAKSNVFSFAVVLLEVVTAKQARDLYLERMNDPNYSLELNAEKIIDPFLKSKIAPGCWKTFISITERCLHKHGTERPDMGEVEVELEHALQLQEEAETKINCNSWC</sequence>
<dbReference type="PANTHER" id="PTHR27003:SF303">
    <property type="entry name" value="TYROSINE KINASE FAMILY PROTEIN"/>
    <property type="match status" value="1"/>
</dbReference>
<dbReference type="PANTHER" id="PTHR27003">
    <property type="entry name" value="OS07G0166700 PROTEIN"/>
    <property type="match status" value="1"/>
</dbReference>
<keyword evidence="3" id="KW-1185">Reference proteome</keyword>
<dbReference type="InterPro" id="IPR000719">
    <property type="entry name" value="Prot_kinase_dom"/>
</dbReference>
<protein>
    <recommendedName>
        <fullName evidence="1">Protein kinase domain-containing protein</fullName>
    </recommendedName>
</protein>
<accession>A0AAN9LUG3</accession>
<dbReference type="GO" id="GO:0004714">
    <property type="term" value="F:transmembrane receptor protein tyrosine kinase activity"/>
    <property type="evidence" value="ECO:0007669"/>
    <property type="project" value="InterPro"/>
</dbReference>
<evidence type="ECO:0000259" key="1">
    <source>
        <dbReference type="PROSITE" id="PS50011"/>
    </source>
</evidence>
<dbReference type="AlphaFoldDB" id="A0AAN9LUG3"/>
<evidence type="ECO:0000313" key="2">
    <source>
        <dbReference type="EMBL" id="KAK7340674.1"/>
    </source>
</evidence>
<dbReference type="GO" id="GO:0005886">
    <property type="term" value="C:plasma membrane"/>
    <property type="evidence" value="ECO:0007669"/>
    <property type="project" value="TreeGrafter"/>
</dbReference>
<reference evidence="2 3" key="1">
    <citation type="submission" date="2024-01" db="EMBL/GenBank/DDBJ databases">
        <title>The genomes of 5 underutilized Papilionoideae crops provide insights into root nodulation and disease resistanc.</title>
        <authorList>
            <person name="Jiang F."/>
        </authorList>
    </citation>
    <scope>NUCLEOTIDE SEQUENCE [LARGE SCALE GENOMIC DNA]</scope>
    <source>
        <strain evidence="2">LVBAO_FW01</strain>
        <tissue evidence="2">Leaves</tissue>
    </source>
</reference>
<dbReference type="InterPro" id="IPR045272">
    <property type="entry name" value="ANXUR1/2-like"/>
</dbReference>
<name>A0AAN9LUG3_CANGL</name>
<proteinExistence type="predicted"/>
<evidence type="ECO:0000313" key="3">
    <source>
        <dbReference type="Proteomes" id="UP001367508"/>
    </source>
</evidence>